<evidence type="ECO:0000256" key="1">
    <source>
        <dbReference type="SAM" id="Phobius"/>
    </source>
</evidence>
<dbReference type="EMBL" id="CAJOBQ010000948">
    <property type="protein sequence ID" value="CAF4437918.1"/>
    <property type="molecule type" value="Genomic_DNA"/>
</dbReference>
<reference evidence="2" key="1">
    <citation type="submission" date="2021-02" db="EMBL/GenBank/DDBJ databases">
        <authorList>
            <person name="Nowell W R."/>
        </authorList>
    </citation>
    <scope>NUCLEOTIDE SEQUENCE</scope>
</reference>
<comment type="caution">
    <text evidence="2">The sequence shown here is derived from an EMBL/GenBank/DDBJ whole genome shotgun (WGS) entry which is preliminary data.</text>
</comment>
<evidence type="ECO:0000313" key="3">
    <source>
        <dbReference type="Proteomes" id="UP000663862"/>
    </source>
</evidence>
<keyword evidence="1" id="KW-1133">Transmembrane helix</keyword>
<keyword evidence="1" id="KW-0812">Transmembrane</keyword>
<proteinExistence type="predicted"/>
<name>A0A820RNH8_9BILA</name>
<accession>A0A820RNH8</accession>
<dbReference type="Proteomes" id="UP000663862">
    <property type="component" value="Unassembled WGS sequence"/>
</dbReference>
<protein>
    <submittedName>
        <fullName evidence="2">Uncharacterized protein</fullName>
    </submittedName>
</protein>
<gene>
    <name evidence="2" type="ORF">TSG867_LOCUS15913</name>
</gene>
<organism evidence="2 3">
    <name type="scientific">Rotaria socialis</name>
    <dbReference type="NCBI Taxonomy" id="392032"/>
    <lineage>
        <taxon>Eukaryota</taxon>
        <taxon>Metazoa</taxon>
        <taxon>Spiralia</taxon>
        <taxon>Gnathifera</taxon>
        <taxon>Rotifera</taxon>
        <taxon>Eurotatoria</taxon>
        <taxon>Bdelloidea</taxon>
        <taxon>Philodinida</taxon>
        <taxon>Philodinidae</taxon>
        <taxon>Rotaria</taxon>
    </lineage>
</organism>
<evidence type="ECO:0000313" key="2">
    <source>
        <dbReference type="EMBL" id="CAF4437918.1"/>
    </source>
</evidence>
<dbReference type="AlphaFoldDB" id="A0A820RNH8"/>
<feature type="transmembrane region" description="Helical" evidence="1">
    <location>
        <begin position="6"/>
        <end position="29"/>
    </location>
</feature>
<sequence>MNLVEQYYICICSSILVLFQYTHLFYLVFTSQHVLNQIGPGIESFKGEKNDVRRHSSFISSLKMVFGSQVGLTWFNPFSKPVNLITQNDERVTFDV</sequence>
<keyword evidence="1" id="KW-0472">Membrane</keyword>